<comment type="caution">
    <text evidence="1">The sequence shown here is derived from an EMBL/GenBank/DDBJ whole genome shotgun (WGS) entry which is preliminary data.</text>
</comment>
<reference evidence="1 2" key="1">
    <citation type="journal article" date="2023" name="Plants (Basel)">
        <title>Bridging the Gap: Combining Genomics and Transcriptomics Approaches to Understand Stylosanthes scabra, an Orphan Legume from the Brazilian Caatinga.</title>
        <authorList>
            <person name="Ferreira-Neto J.R.C."/>
            <person name="da Silva M.D."/>
            <person name="Binneck E."/>
            <person name="de Melo N.F."/>
            <person name="da Silva R.H."/>
            <person name="de Melo A.L.T.M."/>
            <person name="Pandolfi V."/>
            <person name="Bustamante F.O."/>
            <person name="Brasileiro-Vidal A.C."/>
            <person name="Benko-Iseppon A.M."/>
        </authorList>
    </citation>
    <scope>NUCLEOTIDE SEQUENCE [LARGE SCALE GENOMIC DNA]</scope>
    <source>
        <tissue evidence="1">Leaves</tissue>
    </source>
</reference>
<gene>
    <name evidence="1" type="ORF">PIB30_078179</name>
</gene>
<sequence length="82" mass="9176">MRSDKLLATSELLQTRAPDVNTEGLKAFFRQRGDKEVSTSNVVKDEPGSEVNKLIWIRSVPGWYPREKVIWGGGGGYFGEYG</sequence>
<dbReference type="EMBL" id="JASCZI010182315">
    <property type="protein sequence ID" value="MED6187627.1"/>
    <property type="molecule type" value="Genomic_DNA"/>
</dbReference>
<keyword evidence="2" id="KW-1185">Reference proteome</keyword>
<accession>A0ABU6WP34</accession>
<proteinExistence type="predicted"/>
<name>A0ABU6WP34_9FABA</name>
<protein>
    <submittedName>
        <fullName evidence="1">Uncharacterized protein</fullName>
    </submittedName>
</protein>
<organism evidence="1 2">
    <name type="scientific">Stylosanthes scabra</name>
    <dbReference type="NCBI Taxonomy" id="79078"/>
    <lineage>
        <taxon>Eukaryota</taxon>
        <taxon>Viridiplantae</taxon>
        <taxon>Streptophyta</taxon>
        <taxon>Embryophyta</taxon>
        <taxon>Tracheophyta</taxon>
        <taxon>Spermatophyta</taxon>
        <taxon>Magnoliopsida</taxon>
        <taxon>eudicotyledons</taxon>
        <taxon>Gunneridae</taxon>
        <taxon>Pentapetalae</taxon>
        <taxon>rosids</taxon>
        <taxon>fabids</taxon>
        <taxon>Fabales</taxon>
        <taxon>Fabaceae</taxon>
        <taxon>Papilionoideae</taxon>
        <taxon>50 kb inversion clade</taxon>
        <taxon>dalbergioids sensu lato</taxon>
        <taxon>Dalbergieae</taxon>
        <taxon>Pterocarpus clade</taxon>
        <taxon>Stylosanthes</taxon>
    </lineage>
</organism>
<dbReference type="Proteomes" id="UP001341840">
    <property type="component" value="Unassembled WGS sequence"/>
</dbReference>
<evidence type="ECO:0000313" key="1">
    <source>
        <dbReference type="EMBL" id="MED6187627.1"/>
    </source>
</evidence>
<evidence type="ECO:0000313" key="2">
    <source>
        <dbReference type="Proteomes" id="UP001341840"/>
    </source>
</evidence>